<gene>
    <name evidence="7" type="ORF">NA56DRAFT_577397</name>
</gene>
<evidence type="ECO:0000256" key="3">
    <source>
        <dbReference type="ARBA" id="ARBA00023002"/>
    </source>
</evidence>
<dbReference type="PANTHER" id="PTHR42862">
    <property type="entry name" value="DELTA-1-PYRROLINE-5-CARBOXYLATE DEHYDROGENASE 1, ISOFORM A-RELATED"/>
    <property type="match status" value="1"/>
</dbReference>
<accession>A0A2J6PW00</accession>
<dbReference type="EC" id="1.2.1.88" evidence="2"/>
<dbReference type="InterPro" id="IPR015590">
    <property type="entry name" value="Aldehyde_DH_dom"/>
</dbReference>
<dbReference type="OrthoDB" id="310895at2759"/>
<evidence type="ECO:0000256" key="4">
    <source>
        <dbReference type="ARBA" id="ARBA00023027"/>
    </source>
</evidence>
<dbReference type="GO" id="GO:0003842">
    <property type="term" value="F:L-glutamate gamma-semialdehyde dehydrogenase activity"/>
    <property type="evidence" value="ECO:0007669"/>
    <property type="project" value="UniProtKB-EC"/>
</dbReference>
<keyword evidence="8" id="KW-1185">Reference proteome</keyword>
<dbReference type="GO" id="GO:0009898">
    <property type="term" value="C:cytoplasmic side of plasma membrane"/>
    <property type="evidence" value="ECO:0007669"/>
    <property type="project" value="TreeGrafter"/>
</dbReference>
<sequence length="391" mass="44578">MMPLFRQLLPLLNTDSTSTNIHVCLDSREEFVQRYAARADVTIFTDLDLVVKKTVEAKLFNSGQDCAGPDAILVHCSIADQFIAMLKTQLISTKVGDYSDPETTVGKIMEVSSLQHLSAFLLKYQPHIVYGGCVDYQRSIVHPTIIVPSLADQSNYKEFFSPIFFVSIFENDQQLSTYFDNPQYAANEIVGASFVASHGSIEAKPILVPREISRDMKEAEKRKDCKGSRWQSRICEEMGMSPDQLYPPEILTRKSLDECLADLDDVTMNLQQINFMTFDTIIWVQLLAGVKRGVQGDQDLLFAYAKRVGKYPKIWKSQILRELERRVSQPGQRNSDVNQDAVQQLQCIRRMKPDLVQKRFVGLEYLSAEKRHSAEGLVRWDLTDLVEELYT</sequence>
<name>A0A2J6PW00_9HELO</name>
<dbReference type="PROSITE" id="PS00070">
    <property type="entry name" value="ALDEHYDE_DEHYDR_CYS"/>
    <property type="match status" value="1"/>
</dbReference>
<dbReference type="InterPro" id="IPR016161">
    <property type="entry name" value="Ald_DH/histidinol_DH"/>
</dbReference>
<evidence type="ECO:0000313" key="8">
    <source>
        <dbReference type="Proteomes" id="UP000235672"/>
    </source>
</evidence>
<dbReference type="Proteomes" id="UP000235672">
    <property type="component" value="Unassembled WGS sequence"/>
</dbReference>
<dbReference type="InterPro" id="IPR050485">
    <property type="entry name" value="Proline_metab_enzyme"/>
</dbReference>
<comment type="pathway">
    <text evidence="1">Amino-acid degradation; L-proline degradation into L-glutamate; L-glutamate from L-proline: step 2/2.</text>
</comment>
<dbReference type="GO" id="GO:0010133">
    <property type="term" value="P:L-proline catabolic process to L-glutamate"/>
    <property type="evidence" value="ECO:0007669"/>
    <property type="project" value="TreeGrafter"/>
</dbReference>
<reference evidence="7 8" key="1">
    <citation type="submission" date="2016-05" db="EMBL/GenBank/DDBJ databases">
        <title>A degradative enzymes factory behind the ericoid mycorrhizal symbiosis.</title>
        <authorList>
            <consortium name="DOE Joint Genome Institute"/>
            <person name="Martino E."/>
            <person name="Morin E."/>
            <person name="Grelet G."/>
            <person name="Kuo A."/>
            <person name="Kohler A."/>
            <person name="Daghino S."/>
            <person name="Barry K."/>
            <person name="Choi C."/>
            <person name="Cichocki N."/>
            <person name="Clum A."/>
            <person name="Copeland A."/>
            <person name="Hainaut M."/>
            <person name="Haridas S."/>
            <person name="Labutti K."/>
            <person name="Lindquist E."/>
            <person name="Lipzen A."/>
            <person name="Khouja H.-R."/>
            <person name="Murat C."/>
            <person name="Ohm R."/>
            <person name="Olson A."/>
            <person name="Spatafora J."/>
            <person name="Veneault-Fourrey C."/>
            <person name="Henrissat B."/>
            <person name="Grigoriev I."/>
            <person name="Martin F."/>
            <person name="Perotto S."/>
        </authorList>
    </citation>
    <scope>NUCLEOTIDE SEQUENCE [LARGE SCALE GENOMIC DNA]</scope>
    <source>
        <strain evidence="7 8">UAMH 7357</strain>
    </source>
</reference>
<keyword evidence="4" id="KW-0520">NAD</keyword>
<evidence type="ECO:0000259" key="6">
    <source>
        <dbReference type="Pfam" id="PF00171"/>
    </source>
</evidence>
<dbReference type="Pfam" id="PF00171">
    <property type="entry name" value="Aldedh"/>
    <property type="match status" value="1"/>
</dbReference>
<comment type="catalytic activity">
    <reaction evidence="5">
        <text>L-glutamate 5-semialdehyde + NAD(+) + H2O = L-glutamate + NADH + 2 H(+)</text>
        <dbReference type="Rhea" id="RHEA:30235"/>
        <dbReference type="ChEBI" id="CHEBI:15377"/>
        <dbReference type="ChEBI" id="CHEBI:15378"/>
        <dbReference type="ChEBI" id="CHEBI:29985"/>
        <dbReference type="ChEBI" id="CHEBI:57540"/>
        <dbReference type="ChEBI" id="CHEBI:57945"/>
        <dbReference type="ChEBI" id="CHEBI:58066"/>
        <dbReference type="EC" id="1.2.1.88"/>
    </reaction>
</comment>
<evidence type="ECO:0000256" key="5">
    <source>
        <dbReference type="ARBA" id="ARBA00048142"/>
    </source>
</evidence>
<dbReference type="Gene3D" id="3.40.309.10">
    <property type="entry name" value="Aldehyde Dehydrogenase, Chain A, domain 2"/>
    <property type="match status" value="1"/>
</dbReference>
<proteinExistence type="predicted"/>
<dbReference type="SUPFAM" id="SSF53720">
    <property type="entry name" value="ALDH-like"/>
    <property type="match status" value="1"/>
</dbReference>
<organism evidence="7 8">
    <name type="scientific">Hyaloscypha hepaticicola</name>
    <dbReference type="NCBI Taxonomy" id="2082293"/>
    <lineage>
        <taxon>Eukaryota</taxon>
        <taxon>Fungi</taxon>
        <taxon>Dikarya</taxon>
        <taxon>Ascomycota</taxon>
        <taxon>Pezizomycotina</taxon>
        <taxon>Leotiomycetes</taxon>
        <taxon>Helotiales</taxon>
        <taxon>Hyaloscyphaceae</taxon>
        <taxon>Hyaloscypha</taxon>
    </lineage>
</organism>
<dbReference type="EMBL" id="KZ613495">
    <property type="protein sequence ID" value="PMD18208.1"/>
    <property type="molecule type" value="Genomic_DNA"/>
</dbReference>
<dbReference type="STRING" id="1745343.A0A2J6PW00"/>
<dbReference type="InterPro" id="IPR016163">
    <property type="entry name" value="Ald_DH_C"/>
</dbReference>
<dbReference type="PANTHER" id="PTHR42862:SF1">
    <property type="entry name" value="DELTA-1-PYRROLINE-5-CARBOXYLATE DEHYDROGENASE 2, ISOFORM A-RELATED"/>
    <property type="match status" value="1"/>
</dbReference>
<evidence type="ECO:0000256" key="1">
    <source>
        <dbReference type="ARBA" id="ARBA00004786"/>
    </source>
</evidence>
<evidence type="ECO:0000256" key="2">
    <source>
        <dbReference type="ARBA" id="ARBA00012884"/>
    </source>
</evidence>
<dbReference type="InterPro" id="IPR016160">
    <property type="entry name" value="Ald_DH_CS_CYS"/>
</dbReference>
<protein>
    <recommendedName>
        <fullName evidence="2">L-glutamate gamma-semialdehyde dehydrogenase</fullName>
        <ecNumber evidence="2">1.2.1.88</ecNumber>
    </recommendedName>
</protein>
<evidence type="ECO:0000313" key="7">
    <source>
        <dbReference type="EMBL" id="PMD18208.1"/>
    </source>
</evidence>
<feature type="domain" description="Aldehyde dehydrogenase" evidence="6">
    <location>
        <begin position="44"/>
        <end position="186"/>
    </location>
</feature>
<dbReference type="AlphaFoldDB" id="A0A2J6PW00"/>
<keyword evidence="3" id="KW-0560">Oxidoreductase</keyword>